<evidence type="ECO:0000313" key="2">
    <source>
        <dbReference type="Proteomes" id="UP001163156"/>
    </source>
</evidence>
<gene>
    <name evidence="1" type="ORF">OM944_00445</name>
</gene>
<evidence type="ECO:0008006" key="3">
    <source>
        <dbReference type="Google" id="ProtNLM"/>
    </source>
</evidence>
<accession>A0ABY6MGN5</accession>
<evidence type="ECO:0000313" key="1">
    <source>
        <dbReference type="EMBL" id="UZD22970.1"/>
    </source>
</evidence>
<reference evidence="1" key="1">
    <citation type="submission" date="2022-10" db="EMBL/GenBank/DDBJ databases">
        <title>Algoriphagus sp. a novel bacteria isolate from halophytes salicornia europaea.</title>
        <authorList>
            <person name="Peng Y."/>
            <person name="Jiang L."/>
            <person name="Lee J."/>
        </authorList>
    </citation>
    <scope>NUCLEOTIDE SEQUENCE</scope>
    <source>
        <strain evidence="1">TR-M5</strain>
    </source>
</reference>
<dbReference type="RefSeq" id="WP_264809495.1">
    <property type="nucleotide sequence ID" value="NZ_CP110226.1"/>
</dbReference>
<protein>
    <recommendedName>
        <fullName evidence="3">GNAT family N-acetyltransferase</fullName>
    </recommendedName>
</protein>
<proteinExistence type="predicted"/>
<keyword evidence="2" id="KW-1185">Reference proteome</keyword>
<name>A0ABY6MGN5_9BACT</name>
<dbReference type="EMBL" id="CP110226">
    <property type="protein sequence ID" value="UZD22970.1"/>
    <property type="molecule type" value="Genomic_DNA"/>
</dbReference>
<sequence>MSDDTIKDLLRKLNSGKGKNIVYRNSIGGNVEIAKVWIWKKGEYICKNQDFFLVKNYEEKYVAAISGKNNFHWYTLYEERGKGYLSNALRNFVIPFLWGIDRHPIEEPFKISISHGIGPRNFDSSLALAKSVGFKVVTKNDYKKNLSLHYDDFVNKDLDTPKLIPNPNPEAKNQLIKKAQLVEDLVLQIKGELEIMFGENKLEDLRCMDYFKVRLENIFEDYEYKLSN</sequence>
<organism evidence="1 2">
    <name type="scientific">Algoriphagus halophytocola</name>
    <dbReference type="NCBI Taxonomy" id="2991499"/>
    <lineage>
        <taxon>Bacteria</taxon>
        <taxon>Pseudomonadati</taxon>
        <taxon>Bacteroidota</taxon>
        <taxon>Cytophagia</taxon>
        <taxon>Cytophagales</taxon>
        <taxon>Cyclobacteriaceae</taxon>
        <taxon>Algoriphagus</taxon>
    </lineage>
</organism>
<dbReference type="Proteomes" id="UP001163156">
    <property type="component" value="Chromosome"/>
</dbReference>